<evidence type="ECO:0000313" key="2">
    <source>
        <dbReference type="Proteomes" id="UP000554482"/>
    </source>
</evidence>
<proteinExistence type="predicted"/>
<dbReference type="Gene3D" id="3.60.10.10">
    <property type="entry name" value="Endonuclease/exonuclease/phosphatase"/>
    <property type="match status" value="1"/>
</dbReference>
<comment type="caution">
    <text evidence="1">The sequence shown here is derived from an EMBL/GenBank/DDBJ whole genome shotgun (WGS) entry which is preliminary data.</text>
</comment>
<dbReference type="PANTHER" id="PTHR33710:SF64">
    <property type="entry name" value="ENDONUCLEASE_EXONUCLEASE_PHOSPHATASE DOMAIN-CONTAINING PROTEIN"/>
    <property type="match status" value="1"/>
</dbReference>
<keyword evidence="2" id="KW-1185">Reference proteome</keyword>
<dbReference type="SUPFAM" id="SSF56219">
    <property type="entry name" value="DNase I-like"/>
    <property type="match status" value="1"/>
</dbReference>
<sequence length="302" mass="34628">MISPWRVVGDFNNVLYADKRVGGDLVHPRETVPFMECVVHFGLTDLNAVGFFFTWRNSSLGPGRICSRIYRCLVNHLWSASFPESGACFKPNGVSDHSPVIICWYDFQLKTSLFRFSDGWIHLAGFMDVVSEGWDIYFNDNPMLVLIHKLSNLKNFAARSSTYDIQLAIQEKKLLKKYGNLARAELTIMKRRSDCDWMTMGDREALSYWGNVFHEDETVDNLIANGRWNELVMDLTVSTLKNSITKTVIHRNLEEDQVIRVLNRSGEFSAKSAYQVLSKHAVKVKWHRYVGESGCSPSTHKF</sequence>
<reference evidence="1 2" key="1">
    <citation type="submission" date="2020-06" db="EMBL/GenBank/DDBJ databases">
        <title>Transcriptomic and genomic resources for Thalictrum thalictroides and T. hernandezii: Facilitating candidate gene discovery in an emerging model plant lineage.</title>
        <authorList>
            <person name="Arias T."/>
            <person name="Riano-Pachon D.M."/>
            <person name="Di Stilio V.S."/>
        </authorList>
    </citation>
    <scope>NUCLEOTIDE SEQUENCE [LARGE SCALE GENOMIC DNA]</scope>
    <source>
        <strain evidence="2">cv. WT478/WT964</strain>
        <tissue evidence="1">Leaves</tissue>
    </source>
</reference>
<gene>
    <name evidence="1" type="ORF">FRX31_004339</name>
</gene>
<dbReference type="PANTHER" id="PTHR33710">
    <property type="entry name" value="BNAC02G09200D PROTEIN"/>
    <property type="match status" value="1"/>
</dbReference>
<name>A0A7J6X8M3_THATH</name>
<dbReference type="OrthoDB" id="1935929at2759"/>
<dbReference type="Proteomes" id="UP000554482">
    <property type="component" value="Unassembled WGS sequence"/>
</dbReference>
<organism evidence="1 2">
    <name type="scientific">Thalictrum thalictroides</name>
    <name type="common">Rue-anemone</name>
    <name type="synonym">Anemone thalictroides</name>
    <dbReference type="NCBI Taxonomy" id="46969"/>
    <lineage>
        <taxon>Eukaryota</taxon>
        <taxon>Viridiplantae</taxon>
        <taxon>Streptophyta</taxon>
        <taxon>Embryophyta</taxon>
        <taxon>Tracheophyta</taxon>
        <taxon>Spermatophyta</taxon>
        <taxon>Magnoliopsida</taxon>
        <taxon>Ranunculales</taxon>
        <taxon>Ranunculaceae</taxon>
        <taxon>Thalictroideae</taxon>
        <taxon>Thalictrum</taxon>
    </lineage>
</organism>
<protein>
    <submittedName>
        <fullName evidence="1">Ribonuclease h domain</fullName>
    </submittedName>
</protein>
<accession>A0A7J6X8M3</accession>
<dbReference type="AlphaFoldDB" id="A0A7J6X8M3"/>
<evidence type="ECO:0000313" key="1">
    <source>
        <dbReference type="EMBL" id="KAF5206074.1"/>
    </source>
</evidence>
<dbReference type="InterPro" id="IPR036691">
    <property type="entry name" value="Endo/exonu/phosph_ase_sf"/>
</dbReference>
<dbReference type="EMBL" id="JABWDY010003235">
    <property type="protein sequence ID" value="KAF5206074.1"/>
    <property type="molecule type" value="Genomic_DNA"/>
</dbReference>